<gene>
    <name evidence="3" type="primary">cofD</name>
    <name evidence="3" type="ORF">ACFOD9_06655</name>
</gene>
<dbReference type="SUPFAM" id="SSF142338">
    <property type="entry name" value="CofD-like"/>
    <property type="match status" value="1"/>
</dbReference>
<dbReference type="CDD" id="cd07186">
    <property type="entry name" value="CofD_like"/>
    <property type="match status" value="1"/>
</dbReference>
<keyword evidence="4" id="KW-1185">Reference proteome</keyword>
<organism evidence="3 4">
    <name type="scientific">Novosphingobium bradum</name>
    <dbReference type="NCBI Taxonomy" id="1737444"/>
    <lineage>
        <taxon>Bacteria</taxon>
        <taxon>Pseudomonadati</taxon>
        <taxon>Pseudomonadota</taxon>
        <taxon>Alphaproteobacteria</taxon>
        <taxon>Sphingomonadales</taxon>
        <taxon>Sphingomonadaceae</taxon>
        <taxon>Novosphingobium</taxon>
    </lineage>
</organism>
<proteinExistence type="inferred from homology"/>
<comment type="caution">
    <text evidence="3">The sequence shown here is derived from an EMBL/GenBank/DDBJ whole genome shotgun (WGS) entry which is preliminary data.</text>
</comment>
<dbReference type="PANTHER" id="PTHR43007">
    <property type="entry name" value="2-PHOSPHO-L-LACTATE TRANSFERASE"/>
    <property type="match status" value="1"/>
</dbReference>
<dbReference type="EC" id="2.7.8.28" evidence="3"/>
<protein>
    <submittedName>
        <fullName evidence="3">2-phospho-L-lactate transferase</fullName>
        <ecNumber evidence="3">2.7.8.28</ecNumber>
    </submittedName>
</protein>
<dbReference type="NCBIfam" id="TIGR01819">
    <property type="entry name" value="F420_cofD"/>
    <property type="match status" value="1"/>
</dbReference>
<dbReference type="InterPro" id="IPR038136">
    <property type="entry name" value="CofD-like_dom_sf"/>
</dbReference>
<keyword evidence="1 3" id="KW-0808">Transferase</keyword>
<evidence type="ECO:0000313" key="3">
    <source>
        <dbReference type="EMBL" id="MFC3173926.1"/>
    </source>
</evidence>
<dbReference type="InterPro" id="IPR002882">
    <property type="entry name" value="CofD"/>
</dbReference>
<evidence type="ECO:0000256" key="1">
    <source>
        <dbReference type="ARBA" id="ARBA00022679"/>
    </source>
</evidence>
<keyword evidence="2" id="KW-0460">Magnesium</keyword>
<dbReference type="Gene3D" id="1.10.8.240">
    <property type="entry name" value="CofD-like domain"/>
    <property type="match status" value="1"/>
</dbReference>
<dbReference type="HAMAP" id="MF_01257">
    <property type="entry name" value="CofD"/>
    <property type="match status" value="1"/>
</dbReference>
<dbReference type="Gene3D" id="3.40.50.10680">
    <property type="entry name" value="CofD-like domains"/>
    <property type="match status" value="1"/>
</dbReference>
<dbReference type="Pfam" id="PF01933">
    <property type="entry name" value="CofD"/>
    <property type="match status" value="1"/>
</dbReference>
<evidence type="ECO:0000313" key="4">
    <source>
        <dbReference type="Proteomes" id="UP001595604"/>
    </source>
</evidence>
<name>A0ABV7IML9_9SPHN</name>
<dbReference type="PANTHER" id="PTHR43007:SF1">
    <property type="entry name" value="2-PHOSPHO-L-LACTATE TRANSFERASE"/>
    <property type="match status" value="1"/>
</dbReference>
<evidence type="ECO:0000256" key="2">
    <source>
        <dbReference type="ARBA" id="ARBA00022842"/>
    </source>
</evidence>
<dbReference type="InterPro" id="IPR010115">
    <property type="entry name" value="FbiA/CofD"/>
</dbReference>
<dbReference type="Proteomes" id="UP001595604">
    <property type="component" value="Unassembled WGS sequence"/>
</dbReference>
<sequence>MIVVLAGGVGGARFANGLAALLGPGQLTVVVNVGDDFDHLGLRICPDLDTVTYTLANLNNRELGWGQVGETWSFMDALGKLGGPAWFNLGDRDLATHVLRTHRLAAGEPLSAIVADFAKARGIAQAILPVTDDPVRTRVLTDEGELNFQDYFVRRRCEPVFRAIRFAGADQARPHPAVLAALADPALEAILIAPSNPLLSLAPILAVPGIAAALAARAVPCVAISPFIAGQAVKGPAAKIMRELGLEPGPAAIAAHYGDLIDGLVIDHADRAELASPALLHTDILMRDDAGQQRLAAEVLAFARRLA</sequence>
<accession>A0ABV7IML9</accession>
<dbReference type="GO" id="GO:0043743">
    <property type="term" value="F:LPPG:FO 2-phospho-L-lactate transferase activity"/>
    <property type="evidence" value="ECO:0007669"/>
    <property type="project" value="UniProtKB-EC"/>
</dbReference>
<dbReference type="EMBL" id="JBHRTQ010000007">
    <property type="protein sequence ID" value="MFC3173926.1"/>
    <property type="molecule type" value="Genomic_DNA"/>
</dbReference>
<dbReference type="RefSeq" id="WP_379509307.1">
    <property type="nucleotide sequence ID" value="NZ_JBHRTQ010000007.1"/>
</dbReference>
<reference evidence="4" key="1">
    <citation type="journal article" date="2019" name="Int. J. Syst. Evol. Microbiol.">
        <title>The Global Catalogue of Microorganisms (GCM) 10K type strain sequencing project: providing services to taxonomists for standard genome sequencing and annotation.</title>
        <authorList>
            <consortium name="The Broad Institute Genomics Platform"/>
            <consortium name="The Broad Institute Genome Sequencing Center for Infectious Disease"/>
            <person name="Wu L."/>
            <person name="Ma J."/>
        </authorList>
    </citation>
    <scope>NUCLEOTIDE SEQUENCE [LARGE SCALE GENOMIC DNA]</scope>
    <source>
        <strain evidence="4">KCTC 42984</strain>
    </source>
</reference>